<proteinExistence type="predicted"/>
<keyword evidence="2" id="KW-0472">Membrane</keyword>
<gene>
    <name evidence="3" type="ORF">E2R54_08470</name>
</gene>
<dbReference type="RefSeq" id="WP_133399465.1">
    <property type="nucleotide sequence ID" value="NZ_SMZX01000002.1"/>
</dbReference>
<dbReference type="Proteomes" id="UP000295633">
    <property type="component" value="Unassembled WGS sequence"/>
</dbReference>
<protein>
    <submittedName>
        <fullName evidence="3">Dinucleotide-utilizing enzyme</fullName>
    </submittedName>
</protein>
<evidence type="ECO:0000256" key="1">
    <source>
        <dbReference type="SAM" id="MobiDB-lite"/>
    </source>
</evidence>
<feature type="transmembrane region" description="Helical" evidence="2">
    <location>
        <begin position="12"/>
        <end position="32"/>
    </location>
</feature>
<feature type="compositionally biased region" description="Acidic residues" evidence="1">
    <location>
        <begin position="99"/>
        <end position="109"/>
    </location>
</feature>
<keyword evidence="2" id="KW-0812">Transmembrane</keyword>
<accession>A0A4R5YIR3</accession>
<feature type="transmembrane region" description="Helical" evidence="2">
    <location>
        <begin position="57"/>
        <end position="82"/>
    </location>
</feature>
<dbReference type="AlphaFoldDB" id="A0A4R5YIR3"/>
<dbReference type="EMBL" id="SMZX01000002">
    <property type="protein sequence ID" value="TDL43267.1"/>
    <property type="molecule type" value="Genomic_DNA"/>
</dbReference>
<evidence type="ECO:0000313" key="3">
    <source>
        <dbReference type="EMBL" id="TDL43267.1"/>
    </source>
</evidence>
<evidence type="ECO:0000313" key="4">
    <source>
        <dbReference type="Proteomes" id="UP000295633"/>
    </source>
</evidence>
<keyword evidence="2" id="KW-1133">Transmembrane helix</keyword>
<comment type="caution">
    <text evidence="3">The sequence shown here is derived from an EMBL/GenBank/DDBJ whole genome shotgun (WGS) entry which is preliminary data.</text>
</comment>
<name>A0A4R5YIR3_9MICO</name>
<organism evidence="3 4">
    <name type="scientific">Microbacterium oleivorans</name>
    <dbReference type="NCBI Taxonomy" id="273677"/>
    <lineage>
        <taxon>Bacteria</taxon>
        <taxon>Bacillati</taxon>
        <taxon>Actinomycetota</taxon>
        <taxon>Actinomycetes</taxon>
        <taxon>Micrococcales</taxon>
        <taxon>Microbacteriaceae</taxon>
        <taxon>Microbacterium</taxon>
    </lineage>
</organism>
<reference evidence="3 4" key="1">
    <citation type="submission" date="2019-03" db="EMBL/GenBank/DDBJ databases">
        <title>Genome Sequencing and Assembly of Various Microbes Isolated from Partially Reclaimed Soil and Acid Mine Drainage (AMD) Site.</title>
        <authorList>
            <person name="Steinbock B."/>
            <person name="Bechtold R."/>
            <person name="Sevigny J.L."/>
            <person name="Thomas D."/>
            <person name="Cuthill L.R."/>
            <person name="Aveiro Johannsen E.J."/>
            <person name="Thomas K."/>
            <person name="Ghosh A."/>
        </authorList>
    </citation>
    <scope>NUCLEOTIDE SEQUENCE [LARGE SCALE GENOMIC DNA]</scope>
    <source>
        <strain evidence="3 4">F-B2</strain>
    </source>
</reference>
<sequence length="124" mass="12780">MNTRPRLTRSIPFWVLVAGSLASSAAGAVVLIDKLGTMETALTAGTATGVEVYVGQVWAILGAILIGVGVIGLLLAFALGALRAFATPRERLAPATEPFAEEIETDATDESATTEQPVLDGAAR</sequence>
<evidence type="ECO:0000256" key="2">
    <source>
        <dbReference type="SAM" id="Phobius"/>
    </source>
</evidence>
<feature type="region of interest" description="Disordered" evidence="1">
    <location>
        <begin position="95"/>
        <end position="124"/>
    </location>
</feature>